<sequence length="531" mass="59227">MASPHKFQPSPVPSPSVESGEKGGPSQEDNALAYTASLDFPQVDERKLLRKIDLHLIPWLSLLYLLSFLDRTSIGNAKLYGLEKSLHMTDKQYLIALTIFFFPYALFEVPSNIFLKRLRPSLWLSGLMLLWGVMMTVQGLVHNYGGLLGMRWMLGMMEAGLFPGVTYYLSCWYKRSEFGIRAAIFFSAASVSGAFGGLLAAAISNMDGVGGKPAWAWIFILEGLATIMAGLASFFIIQDFPDTARFLSEAERTVVIRRLQSDDQFSAAGENLKWRNIKSSFTDWKTWMGIGIYVGADMPLYAFSLFLPSIINKVCAFLAVGFRATPANLLTVPVYASACVVTCFVGFLADKYKQRGVFNLYDLPRLQGLAAIGYIILITSKTPALSYVAVYLAACGIYPLIRKAWVSNNVEGSYKRSVSLALVISLGNINGAVSSNVYRARDAPRYHLGHGLVLMYIGLGIITTMVYYVLLRRENAARDHGERDEVIDGVYKEKESLEDREERARRNGRFASIEEAKQEKGDQWSGYRYIL</sequence>
<feature type="region of interest" description="Disordered" evidence="6">
    <location>
        <begin position="1"/>
        <end position="28"/>
    </location>
</feature>
<accession>A0AAD4M8M8</accession>
<dbReference type="InterPro" id="IPR020846">
    <property type="entry name" value="MFS_dom"/>
</dbReference>
<dbReference type="FunFam" id="1.20.1250.20:FF:000013">
    <property type="entry name" value="MFS general substrate transporter"/>
    <property type="match status" value="1"/>
</dbReference>
<dbReference type="PANTHER" id="PTHR43791">
    <property type="entry name" value="PERMEASE-RELATED"/>
    <property type="match status" value="1"/>
</dbReference>
<feature type="transmembrane region" description="Helical" evidence="7">
    <location>
        <begin position="122"/>
        <end position="140"/>
    </location>
</feature>
<dbReference type="FunFam" id="1.20.1250.20:FF:000034">
    <property type="entry name" value="MFS general substrate transporter"/>
    <property type="match status" value="1"/>
</dbReference>
<feature type="transmembrane region" description="Helical" evidence="7">
    <location>
        <begin position="453"/>
        <end position="471"/>
    </location>
</feature>
<keyword evidence="2" id="KW-0813">Transport</keyword>
<keyword evidence="3 7" id="KW-0812">Transmembrane</keyword>
<dbReference type="Proteomes" id="UP001203297">
    <property type="component" value="Unassembled WGS sequence"/>
</dbReference>
<dbReference type="SUPFAM" id="SSF103473">
    <property type="entry name" value="MFS general substrate transporter"/>
    <property type="match status" value="1"/>
</dbReference>
<evidence type="ECO:0000256" key="2">
    <source>
        <dbReference type="ARBA" id="ARBA00022448"/>
    </source>
</evidence>
<feature type="transmembrane region" description="Helical" evidence="7">
    <location>
        <begin position="215"/>
        <end position="237"/>
    </location>
</feature>
<dbReference type="InterPro" id="IPR036259">
    <property type="entry name" value="MFS_trans_sf"/>
</dbReference>
<feature type="transmembrane region" description="Helical" evidence="7">
    <location>
        <begin position="300"/>
        <end position="322"/>
    </location>
</feature>
<feature type="transmembrane region" description="Helical" evidence="7">
    <location>
        <begin position="328"/>
        <end position="348"/>
    </location>
</feature>
<feature type="domain" description="Major facilitator superfamily (MFS) profile" evidence="8">
    <location>
        <begin position="56"/>
        <end position="475"/>
    </location>
</feature>
<evidence type="ECO:0000256" key="7">
    <source>
        <dbReference type="SAM" id="Phobius"/>
    </source>
</evidence>
<evidence type="ECO:0000256" key="4">
    <source>
        <dbReference type="ARBA" id="ARBA00022989"/>
    </source>
</evidence>
<dbReference type="GO" id="GO:0022857">
    <property type="term" value="F:transmembrane transporter activity"/>
    <property type="evidence" value="ECO:0007669"/>
    <property type="project" value="InterPro"/>
</dbReference>
<evidence type="ECO:0000256" key="3">
    <source>
        <dbReference type="ARBA" id="ARBA00022692"/>
    </source>
</evidence>
<evidence type="ECO:0000259" key="8">
    <source>
        <dbReference type="PROSITE" id="PS50850"/>
    </source>
</evidence>
<dbReference type="GO" id="GO:0016020">
    <property type="term" value="C:membrane"/>
    <property type="evidence" value="ECO:0007669"/>
    <property type="project" value="UniProtKB-SubCell"/>
</dbReference>
<evidence type="ECO:0000256" key="1">
    <source>
        <dbReference type="ARBA" id="ARBA00004141"/>
    </source>
</evidence>
<keyword evidence="4 7" id="KW-1133">Transmembrane helix</keyword>
<evidence type="ECO:0000313" key="9">
    <source>
        <dbReference type="EMBL" id="KAI0305841.1"/>
    </source>
</evidence>
<dbReference type="InterPro" id="IPR011701">
    <property type="entry name" value="MFS"/>
</dbReference>
<evidence type="ECO:0000256" key="5">
    <source>
        <dbReference type="ARBA" id="ARBA00023136"/>
    </source>
</evidence>
<reference evidence="9" key="1">
    <citation type="journal article" date="2022" name="New Phytol.">
        <title>Evolutionary transition to the ectomycorrhizal habit in the genomes of a hyperdiverse lineage of mushroom-forming fungi.</title>
        <authorList>
            <person name="Looney B."/>
            <person name="Miyauchi S."/>
            <person name="Morin E."/>
            <person name="Drula E."/>
            <person name="Courty P.E."/>
            <person name="Kohler A."/>
            <person name="Kuo A."/>
            <person name="LaButti K."/>
            <person name="Pangilinan J."/>
            <person name="Lipzen A."/>
            <person name="Riley R."/>
            <person name="Andreopoulos W."/>
            <person name="He G."/>
            <person name="Johnson J."/>
            <person name="Nolan M."/>
            <person name="Tritt A."/>
            <person name="Barry K.W."/>
            <person name="Grigoriev I.V."/>
            <person name="Nagy L.G."/>
            <person name="Hibbett D."/>
            <person name="Henrissat B."/>
            <person name="Matheny P.B."/>
            <person name="Labbe J."/>
            <person name="Martin F.M."/>
        </authorList>
    </citation>
    <scope>NUCLEOTIDE SEQUENCE</scope>
    <source>
        <strain evidence="9">BPL690</strain>
    </source>
</reference>
<proteinExistence type="predicted"/>
<dbReference type="Pfam" id="PF07690">
    <property type="entry name" value="MFS_1"/>
    <property type="match status" value="1"/>
</dbReference>
<dbReference type="PROSITE" id="PS50850">
    <property type="entry name" value="MFS"/>
    <property type="match status" value="1"/>
</dbReference>
<organism evidence="9 10">
    <name type="scientific">Multifurca ochricompacta</name>
    <dbReference type="NCBI Taxonomy" id="376703"/>
    <lineage>
        <taxon>Eukaryota</taxon>
        <taxon>Fungi</taxon>
        <taxon>Dikarya</taxon>
        <taxon>Basidiomycota</taxon>
        <taxon>Agaricomycotina</taxon>
        <taxon>Agaricomycetes</taxon>
        <taxon>Russulales</taxon>
        <taxon>Russulaceae</taxon>
        <taxon>Multifurca</taxon>
    </lineage>
</organism>
<keyword evidence="10" id="KW-1185">Reference proteome</keyword>
<gene>
    <name evidence="9" type="ORF">B0F90DRAFT_1623818</name>
</gene>
<keyword evidence="5 7" id="KW-0472">Membrane</keyword>
<feature type="transmembrane region" description="Helical" evidence="7">
    <location>
        <begin position="152"/>
        <end position="170"/>
    </location>
</feature>
<comment type="subcellular location">
    <subcellularLocation>
        <location evidence="1">Membrane</location>
        <topology evidence="1">Multi-pass membrane protein</topology>
    </subcellularLocation>
</comment>
<dbReference type="Gene3D" id="1.20.1250.20">
    <property type="entry name" value="MFS general substrate transporter like domains"/>
    <property type="match status" value="1"/>
</dbReference>
<comment type="caution">
    <text evidence="9">The sequence shown here is derived from an EMBL/GenBank/DDBJ whole genome shotgun (WGS) entry which is preliminary data.</text>
</comment>
<feature type="transmembrane region" description="Helical" evidence="7">
    <location>
        <begin position="182"/>
        <end position="203"/>
    </location>
</feature>
<feature type="transmembrane region" description="Helical" evidence="7">
    <location>
        <begin position="94"/>
        <end position="115"/>
    </location>
</feature>
<protein>
    <submittedName>
        <fullName evidence="9">MFS general substrate transporter</fullName>
    </submittedName>
</protein>
<dbReference type="AlphaFoldDB" id="A0AAD4M8M8"/>
<dbReference type="EMBL" id="WTXG01000004">
    <property type="protein sequence ID" value="KAI0305841.1"/>
    <property type="molecule type" value="Genomic_DNA"/>
</dbReference>
<name>A0AAD4M8M8_9AGAM</name>
<evidence type="ECO:0000313" key="10">
    <source>
        <dbReference type="Proteomes" id="UP001203297"/>
    </source>
</evidence>
<evidence type="ECO:0000256" key="6">
    <source>
        <dbReference type="SAM" id="MobiDB-lite"/>
    </source>
</evidence>
<dbReference type="PANTHER" id="PTHR43791:SF19">
    <property type="entry name" value="TRANSPORTER, PUTATIVE (AFU_ORTHOLOGUE AFUA_1G01812)-RELATED"/>
    <property type="match status" value="1"/>
</dbReference>